<accession>A0ABV1I272</accession>
<evidence type="ECO:0000313" key="3">
    <source>
        <dbReference type="EMBL" id="MEQ2579293.1"/>
    </source>
</evidence>
<comment type="caution">
    <text evidence="3">The sequence shown here is derived from an EMBL/GenBank/DDBJ whole genome shotgun (WGS) entry which is preliminary data.</text>
</comment>
<dbReference type="RefSeq" id="WP_349144629.1">
    <property type="nucleotide sequence ID" value="NZ_JBBMFC010000018.1"/>
</dbReference>
<dbReference type="InterPro" id="IPR002104">
    <property type="entry name" value="Integrase_catalytic"/>
</dbReference>
<dbReference type="Gene3D" id="1.10.443.10">
    <property type="entry name" value="Intergrase catalytic core"/>
    <property type="match status" value="1"/>
</dbReference>
<gene>
    <name evidence="3" type="ORF">WMO62_10715</name>
</gene>
<name>A0ABV1I272_9FIRM</name>
<organism evidence="3 4">
    <name type="scientific">Hominiventricola aquisgranensis</name>
    <dbReference type="NCBI Taxonomy" id="3133164"/>
    <lineage>
        <taxon>Bacteria</taxon>
        <taxon>Bacillati</taxon>
        <taxon>Bacillota</taxon>
        <taxon>Clostridia</taxon>
        <taxon>Lachnospirales</taxon>
        <taxon>Lachnospiraceae</taxon>
        <taxon>Hominiventricola</taxon>
    </lineage>
</organism>
<dbReference type="Proteomes" id="UP001470288">
    <property type="component" value="Unassembled WGS sequence"/>
</dbReference>
<dbReference type="EMBL" id="JBBMFC010000018">
    <property type="protein sequence ID" value="MEQ2579293.1"/>
    <property type="molecule type" value="Genomic_DNA"/>
</dbReference>
<sequence>MAGEYPKKVWDYTQPGELIGLKWEDVDFKSKTIQICRSMEYRYSAKEWRIGEPKNKSGYRTIPLTKEAVAILKKQKKNKRISEISTEWEEFVFLCRKGTPVKNSTYDTALFKICDKAKIPRFSMHILRHTKISMLKSLEIKGILGGNRENEIRNRRTSKCWKKYII</sequence>
<dbReference type="InterPro" id="IPR011010">
    <property type="entry name" value="DNA_brk_join_enz"/>
</dbReference>
<feature type="domain" description="Tyr recombinase" evidence="2">
    <location>
        <begin position="16"/>
        <end position="131"/>
    </location>
</feature>
<keyword evidence="4" id="KW-1185">Reference proteome</keyword>
<evidence type="ECO:0000259" key="2">
    <source>
        <dbReference type="Pfam" id="PF00589"/>
    </source>
</evidence>
<dbReference type="Pfam" id="PF00589">
    <property type="entry name" value="Phage_integrase"/>
    <property type="match status" value="1"/>
</dbReference>
<evidence type="ECO:0000313" key="4">
    <source>
        <dbReference type="Proteomes" id="UP001470288"/>
    </source>
</evidence>
<dbReference type="InterPro" id="IPR013762">
    <property type="entry name" value="Integrase-like_cat_sf"/>
</dbReference>
<evidence type="ECO:0000256" key="1">
    <source>
        <dbReference type="ARBA" id="ARBA00023172"/>
    </source>
</evidence>
<reference evidence="3 4" key="1">
    <citation type="submission" date="2024-03" db="EMBL/GenBank/DDBJ databases">
        <title>Human intestinal bacterial collection.</title>
        <authorList>
            <person name="Pauvert C."/>
            <person name="Hitch T.C.A."/>
            <person name="Clavel T."/>
        </authorList>
    </citation>
    <scope>NUCLEOTIDE SEQUENCE [LARGE SCALE GENOMIC DNA]</scope>
    <source>
        <strain evidence="3 4">CLA-AA-H78B</strain>
    </source>
</reference>
<dbReference type="SUPFAM" id="SSF56349">
    <property type="entry name" value="DNA breaking-rejoining enzymes"/>
    <property type="match status" value="1"/>
</dbReference>
<dbReference type="CDD" id="cd01189">
    <property type="entry name" value="INT_ICEBs1_C_like"/>
    <property type="match status" value="1"/>
</dbReference>
<keyword evidence="1" id="KW-0233">DNA recombination</keyword>
<proteinExistence type="predicted"/>
<protein>
    <submittedName>
        <fullName evidence="3">Site-specific integrase</fullName>
    </submittedName>
</protein>